<dbReference type="OrthoDB" id="7566164at2"/>
<reference evidence="2" key="3">
    <citation type="submission" date="2015-11" db="EMBL/GenBank/DDBJ databases">
        <authorList>
            <person name="Yoshiyuki O."/>
        </authorList>
    </citation>
    <scope>NUCLEOTIDE SEQUENCE</scope>
    <source>
        <strain evidence="2">203N</strain>
    </source>
</reference>
<dbReference type="KEGG" id="smaz:LH19_18140"/>
<dbReference type="Proteomes" id="UP000058074">
    <property type="component" value="Chromosome"/>
</dbReference>
<keyword evidence="4" id="KW-1185">Reference proteome</keyword>
<evidence type="ECO:0000313" key="1">
    <source>
        <dbReference type="EMBL" id="ALH79389.1"/>
    </source>
</evidence>
<reference evidence="1 3" key="1">
    <citation type="journal article" date="2015" name="Genome Announc.">
        <title>Complete Genome Sequence of Polypropylene Glycol- and Polyethylene Glycol-Degrading Sphingopyxis macrogoltabida Strain EY-1.</title>
        <authorList>
            <person name="Ohtsubo Y."/>
            <person name="Nagata Y."/>
            <person name="Numata M."/>
            <person name="Tsuchikane K."/>
            <person name="Hosoyama A."/>
            <person name="Yamazoe A."/>
            <person name="Tsuda M."/>
            <person name="Fujita N."/>
            <person name="Kawai F."/>
        </authorList>
    </citation>
    <scope>NUCLEOTIDE SEQUENCE [LARGE SCALE GENOMIC DNA]</scope>
    <source>
        <strain evidence="1 3">EY-1</strain>
    </source>
</reference>
<dbReference type="RefSeq" id="WP_054586851.1">
    <property type="nucleotide sequence ID" value="NZ_CP009429.1"/>
</dbReference>
<dbReference type="STRING" id="33050.AN936_03100"/>
<dbReference type="PATRIC" id="fig|33050.5.peg.647"/>
<protein>
    <submittedName>
        <fullName evidence="1">Uncharacterized protein</fullName>
    </submittedName>
</protein>
<evidence type="ECO:0000313" key="4">
    <source>
        <dbReference type="Proteomes" id="UP000076088"/>
    </source>
</evidence>
<reference evidence="2 4" key="4">
    <citation type="journal article" date="2016" name="Genome Announc.">
        <title>Complete Genome Sequence of Sphingopyxis macrogoltabida Strain 203N (NBRC 111659), a Polyethylene Glycol Degrader.</title>
        <authorList>
            <person name="Ohtsubo Y."/>
            <person name="Nonoyama S."/>
            <person name="Nagata Y."/>
            <person name="Numata M."/>
            <person name="Tsuchikane K."/>
            <person name="Hosoyama A."/>
            <person name="Yamazoe A."/>
            <person name="Tsuda M."/>
            <person name="Fujita N."/>
            <person name="Kawai F."/>
        </authorList>
    </citation>
    <scope>NUCLEOTIDE SEQUENCE [LARGE SCALE GENOMIC DNA]</scope>
    <source>
        <strain evidence="2 4">203N</strain>
    </source>
</reference>
<evidence type="ECO:0000313" key="3">
    <source>
        <dbReference type="Proteomes" id="UP000058074"/>
    </source>
</evidence>
<proteinExistence type="predicted"/>
<gene>
    <name evidence="1" type="ORF">AN936_03100</name>
    <name evidence="2" type="ORF">ATM17_18705</name>
</gene>
<sequence length="110" mass="12218">MNPSDNETWLIEIGDEVIAKKADKGEEALSAIERLIYCVWVADYSMRNAGDLLTAEDLYAPYREEGERLAERIGLTKTRAAFGLSSAKLEASYFSAFEGICSELQSCLAR</sequence>
<name>A0A0N9US45_SPHMC</name>
<dbReference type="AlphaFoldDB" id="A0A0N9US45"/>
<dbReference type="EMBL" id="CP012700">
    <property type="protein sequence ID" value="ALH79389.1"/>
    <property type="molecule type" value="Genomic_DNA"/>
</dbReference>
<organism evidence="1 3">
    <name type="scientific">Sphingopyxis macrogoltabida</name>
    <name type="common">Sphingomonas macrogoltabidus</name>
    <dbReference type="NCBI Taxonomy" id="33050"/>
    <lineage>
        <taxon>Bacteria</taxon>
        <taxon>Pseudomonadati</taxon>
        <taxon>Pseudomonadota</taxon>
        <taxon>Alphaproteobacteria</taxon>
        <taxon>Sphingomonadales</taxon>
        <taxon>Sphingomonadaceae</taxon>
        <taxon>Sphingopyxis</taxon>
    </lineage>
</organism>
<accession>A0A0N9US45</accession>
<dbReference type="Proteomes" id="UP000076088">
    <property type="component" value="Chromosome"/>
</dbReference>
<reference evidence="4" key="2">
    <citation type="submission" date="2015-11" db="EMBL/GenBank/DDBJ databases">
        <title>Complete genome sequence of a polyethylene-glycol degrader Sphingopyxis macrogoltabida 203N (NBRC 111659).</title>
        <authorList>
            <person name="Yoshiyuki O."/>
            <person name="Shouta N."/>
            <person name="Nagata Y."/>
            <person name="Numata M."/>
            <person name="Tsuchikane K."/>
            <person name="Hosoyama A."/>
            <person name="Yamazoe A."/>
            <person name="Tsuda M."/>
            <person name="Fujita N."/>
            <person name="Kawai F."/>
        </authorList>
    </citation>
    <scope>NUCLEOTIDE SEQUENCE [LARGE SCALE GENOMIC DNA]</scope>
    <source>
        <strain evidence="4">203N</strain>
    </source>
</reference>
<evidence type="ECO:0000313" key="2">
    <source>
        <dbReference type="EMBL" id="AMU91049.1"/>
    </source>
</evidence>
<dbReference type="EMBL" id="CP013344">
    <property type="protein sequence ID" value="AMU91049.1"/>
    <property type="molecule type" value="Genomic_DNA"/>
</dbReference>
<dbReference type="KEGG" id="smag:AN936_03100"/>